<keyword evidence="3" id="KW-1185">Reference proteome</keyword>
<dbReference type="Proteomes" id="UP000249547">
    <property type="component" value="Unassembled WGS sequence"/>
</dbReference>
<comment type="caution">
    <text evidence="2">The sequence shown here is derived from an EMBL/GenBank/DDBJ whole genome shotgun (WGS) entry which is preliminary data.</text>
</comment>
<proteinExistence type="predicted"/>
<sequence>MKSENSSKGYKVEKKRPGIFSLIIIALACLIFLYLSIGNLITFINNNVRAYIGILREYDFFIKVLLSIVLVFVYIKKYRKRSDLFPLVGIGYW</sequence>
<organism evidence="2 3">
    <name type="scientific">Chitinophaga skermanii</name>
    <dbReference type="NCBI Taxonomy" id="331697"/>
    <lineage>
        <taxon>Bacteria</taxon>
        <taxon>Pseudomonadati</taxon>
        <taxon>Bacteroidota</taxon>
        <taxon>Chitinophagia</taxon>
        <taxon>Chitinophagales</taxon>
        <taxon>Chitinophagaceae</taxon>
        <taxon>Chitinophaga</taxon>
    </lineage>
</organism>
<reference evidence="2 3" key="1">
    <citation type="submission" date="2018-06" db="EMBL/GenBank/DDBJ databases">
        <title>Genomic Encyclopedia of Archaeal and Bacterial Type Strains, Phase II (KMG-II): from individual species to whole genera.</title>
        <authorList>
            <person name="Goeker M."/>
        </authorList>
    </citation>
    <scope>NUCLEOTIDE SEQUENCE [LARGE SCALE GENOMIC DNA]</scope>
    <source>
        <strain evidence="2 3">DSM 23857</strain>
    </source>
</reference>
<keyword evidence="1" id="KW-1133">Transmembrane helix</keyword>
<dbReference type="RefSeq" id="WP_111596892.1">
    <property type="nucleotide sequence ID" value="NZ_QLLL01000002.1"/>
</dbReference>
<feature type="transmembrane region" description="Helical" evidence="1">
    <location>
        <begin position="20"/>
        <end position="44"/>
    </location>
</feature>
<protein>
    <submittedName>
        <fullName evidence="2">Uncharacterized protein</fullName>
    </submittedName>
</protein>
<dbReference type="EMBL" id="QLLL01000002">
    <property type="protein sequence ID" value="RAJ08782.1"/>
    <property type="molecule type" value="Genomic_DNA"/>
</dbReference>
<accession>A0A327QYT3</accession>
<name>A0A327QYT3_9BACT</name>
<evidence type="ECO:0000256" key="1">
    <source>
        <dbReference type="SAM" id="Phobius"/>
    </source>
</evidence>
<feature type="transmembrane region" description="Helical" evidence="1">
    <location>
        <begin position="50"/>
        <end position="75"/>
    </location>
</feature>
<evidence type="ECO:0000313" key="3">
    <source>
        <dbReference type="Proteomes" id="UP000249547"/>
    </source>
</evidence>
<dbReference type="AlphaFoldDB" id="A0A327QYT3"/>
<keyword evidence="1" id="KW-0472">Membrane</keyword>
<evidence type="ECO:0000313" key="2">
    <source>
        <dbReference type="EMBL" id="RAJ08782.1"/>
    </source>
</evidence>
<dbReference type="PROSITE" id="PS51257">
    <property type="entry name" value="PROKAR_LIPOPROTEIN"/>
    <property type="match status" value="1"/>
</dbReference>
<keyword evidence="1" id="KW-0812">Transmembrane</keyword>
<gene>
    <name evidence="2" type="ORF">LX64_01436</name>
</gene>